<evidence type="ECO:0000256" key="10">
    <source>
        <dbReference type="ARBA" id="ARBA00023242"/>
    </source>
</evidence>
<protein>
    <submittedName>
        <fullName evidence="15">Cellular tumor antigen p53-like isoform X1</fullName>
    </submittedName>
</protein>
<evidence type="ECO:0000313" key="14">
    <source>
        <dbReference type="Proteomes" id="UP000694846"/>
    </source>
</evidence>
<evidence type="ECO:0000259" key="13">
    <source>
        <dbReference type="Pfam" id="PF00870"/>
    </source>
</evidence>
<keyword evidence="3" id="KW-0053">Apoptosis</keyword>
<dbReference type="Pfam" id="PF00870">
    <property type="entry name" value="P53"/>
    <property type="match status" value="1"/>
</dbReference>
<keyword evidence="6" id="KW-0805">Transcription regulation</keyword>
<evidence type="ECO:0000256" key="2">
    <source>
        <dbReference type="ARBA" id="ARBA00006167"/>
    </source>
</evidence>
<keyword evidence="9" id="KW-0804">Transcription</keyword>
<evidence type="ECO:0000256" key="5">
    <source>
        <dbReference type="ARBA" id="ARBA00022833"/>
    </source>
</evidence>
<evidence type="ECO:0000313" key="15">
    <source>
        <dbReference type="RefSeq" id="XP_025412778.1"/>
    </source>
</evidence>
<dbReference type="GO" id="GO:0000981">
    <property type="term" value="F:DNA-binding transcription factor activity, RNA polymerase II-specific"/>
    <property type="evidence" value="ECO:0007669"/>
    <property type="project" value="TreeGrafter"/>
</dbReference>
<gene>
    <name evidence="15" type="primary">LOC112685187</name>
</gene>
<name>A0A8B8FQI5_9HEMI</name>
<feature type="region of interest" description="Disordered" evidence="12">
    <location>
        <begin position="304"/>
        <end position="329"/>
    </location>
</feature>
<keyword evidence="4 11" id="KW-0479">Metal-binding</keyword>
<evidence type="ECO:0000256" key="11">
    <source>
        <dbReference type="PIRSR" id="PIRSR602117-1"/>
    </source>
</evidence>
<feature type="binding site" evidence="11">
    <location>
        <position position="175"/>
    </location>
    <ligand>
        <name>Zn(2+)</name>
        <dbReference type="ChEBI" id="CHEBI:29105"/>
    </ligand>
</feature>
<dbReference type="PANTHER" id="PTHR11447">
    <property type="entry name" value="CELLULAR TUMOR ANTIGEN P53"/>
    <property type="match status" value="1"/>
</dbReference>
<evidence type="ECO:0000256" key="3">
    <source>
        <dbReference type="ARBA" id="ARBA00022703"/>
    </source>
</evidence>
<evidence type="ECO:0000256" key="6">
    <source>
        <dbReference type="ARBA" id="ARBA00023015"/>
    </source>
</evidence>
<dbReference type="GO" id="GO:0006915">
    <property type="term" value="P:apoptotic process"/>
    <property type="evidence" value="ECO:0007669"/>
    <property type="project" value="UniProtKB-KW"/>
</dbReference>
<evidence type="ECO:0000256" key="1">
    <source>
        <dbReference type="ARBA" id="ARBA00004123"/>
    </source>
</evidence>
<comment type="similarity">
    <text evidence="2">Belongs to the p53 family.</text>
</comment>
<comment type="cofactor">
    <cofactor evidence="11">
        <name>Zn(2+)</name>
        <dbReference type="ChEBI" id="CHEBI:29105"/>
    </cofactor>
    <text evidence="11">Binds 1 zinc ion per subunit.</text>
</comment>
<evidence type="ECO:0000256" key="7">
    <source>
        <dbReference type="ARBA" id="ARBA00023125"/>
    </source>
</evidence>
<dbReference type="InterPro" id="IPR002117">
    <property type="entry name" value="p53_tumour_suppressor"/>
</dbReference>
<keyword evidence="5 11" id="KW-0862">Zinc</keyword>
<evidence type="ECO:0000256" key="9">
    <source>
        <dbReference type="ARBA" id="ARBA00023163"/>
    </source>
</evidence>
<dbReference type="PANTHER" id="PTHR11447:SF16">
    <property type="entry name" value="P53 PROTEIN LONG FORM VARIANT 1"/>
    <property type="match status" value="1"/>
</dbReference>
<proteinExistence type="inferred from homology"/>
<feature type="binding site" evidence="11">
    <location>
        <position position="238"/>
    </location>
    <ligand>
        <name>Zn(2+)</name>
        <dbReference type="ChEBI" id="CHEBI:29105"/>
    </ligand>
</feature>
<dbReference type="InterPro" id="IPR012346">
    <property type="entry name" value="p53/RUNT-type_TF_DNA-bd_sf"/>
</dbReference>
<dbReference type="RefSeq" id="XP_025412778.1">
    <property type="nucleotide sequence ID" value="XM_025556993.1"/>
</dbReference>
<evidence type="ECO:0000256" key="4">
    <source>
        <dbReference type="ARBA" id="ARBA00022723"/>
    </source>
</evidence>
<dbReference type="AlphaFoldDB" id="A0A8B8FQI5"/>
<dbReference type="Gene3D" id="2.60.40.720">
    <property type="match status" value="1"/>
</dbReference>
<feature type="compositionally biased region" description="Basic residues" evidence="12">
    <location>
        <begin position="311"/>
        <end position="321"/>
    </location>
</feature>
<accession>A0A8B8FQI5</accession>
<dbReference type="CDD" id="cd08367">
    <property type="entry name" value="P53"/>
    <property type="match status" value="1"/>
</dbReference>
<feature type="domain" description="p53 DNA-binding" evidence="13">
    <location>
        <begin position="95"/>
        <end position="288"/>
    </location>
</feature>
<dbReference type="OrthoDB" id="5915660at2759"/>
<dbReference type="InterPro" id="IPR011615">
    <property type="entry name" value="p53_DNA-bd"/>
</dbReference>
<dbReference type="GeneID" id="112685187"/>
<sequence length="403" mass="46648">MMDETKFPGLSEIQLGNEEIFNFDPNNENLEILNPPLHNFDGVFEDQNEYFFTMPMENGKIVDLNLPQSPEKDQENLETCTTGSVKSSPTGIMPCQDEFGGDINFEVMLDSNFEAYRQKWKYSVTLQKLFIDIDKVLLLNFKCDHEKIPNNQPVYVRAMPMYSAADWLKEPVNRCLQHLSPIDKFNKGFTHLEHVIRCENDGTTYHIDEVSKRKSVVTLLCKPEHGSDSTRLSYRFVCKTSCLSGMQRRPIVVIFTLEDNTGQVLGRRVLPVKICSCPKRDLEREEKDTKLQKNSVFRRTKKCFSQDNHHSNHRRHHHHHNNNNCAPPNKIIKIESTESESENVNNNAITYTLPINYTTHKKENYKKIMESIYSVIVGVSSLHNIKDTQPLLQDLKSRLNNLT</sequence>
<keyword evidence="14" id="KW-1185">Reference proteome</keyword>
<feature type="binding site" evidence="11">
    <location>
        <position position="178"/>
    </location>
    <ligand>
        <name>Zn(2+)</name>
        <dbReference type="ChEBI" id="CHEBI:29105"/>
    </ligand>
</feature>
<dbReference type="PRINTS" id="PR00386">
    <property type="entry name" value="P53SUPPRESSR"/>
</dbReference>
<evidence type="ECO:0000256" key="8">
    <source>
        <dbReference type="ARBA" id="ARBA00023159"/>
    </source>
</evidence>
<dbReference type="GO" id="GO:0000978">
    <property type="term" value="F:RNA polymerase II cis-regulatory region sequence-specific DNA binding"/>
    <property type="evidence" value="ECO:0007669"/>
    <property type="project" value="TreeGrafter"/>
</dbReference>
<comment type="subcellular location">
    <subcellularLocation>
        <location evidence="1">Nucleus</location>
    </subcellularLocation>
</comment>
<dbReference type="GO" id="GO:0046872">
    <property type="term" value="F:metal ion binding"/>
    <property type="evidence" value="ECO:0007669"/>
    <property type="project" value="UniProtKB-KW"/>
</dbReference>
<dbReference type="GO" id="GO:0005634">
    <property type="term" value="C:nucleus"/>
    <property type="evidence" value="ECO:0007669"/>
    <property type="project" value="UniProtKB-SubCell"/>
</dbReference>
<dbReference type="InterPro" id="IPR008967">
    <property type="entry name" value="p53-like_TF_DNA-bd_sf"/>
</dbReference>
<keyword evidence="7" id="KW-0238">DNA-binding</keyword>
<dbReference type="SUPFAM" id="SSF49417">
    <property type="entry name" value="p53-like transcription factors"/>
    <property type="match status" value="1"/>
</dbReference>
<keyword evidence="8" id="KW-0010">Activator</keyword>
<evidence type="ECO:0000256" key="12">
    <source>
        <dbReference type="SAM" id="MobiDB-lite"/>
    </source>
</evidence>
<organism evidence="14 15">
    <name type="scientific">Sipha flava</name>
    <name type="common">yellow sugarcane aphid</name>
    <dbReference type="NCBI Taxonomy" id="143950"/>
    <lineage>
        <taxon>Eukaryota</taxon>
        <taxon>Metazoa</taxon>
        <taxon>Ecdysozoa</taxon>
        <taxon>Arthropoda</taxon>
        <taxon>Hexapoda</taxon>
        <taxon>Insecta</taxon>
        <taxon>Pterygota</taxon>
        <taxon>Neoptera</taxon>
        <taxon>Paraneoptera</taxon>
        <taxon>Hemiptera</taxon>
        <taxon>Sternorrhyncha</taxon>
        <taxon>Aphidomorpha</taxon>
        <taxon>Aphidoidea</taxon>
        <taxon>Aphididae</taxon>
        <taxon>Sipha</taxon>
    </lineage>
</organism>
<feature type="binding site" evidence="11">
    <location>
        <position position="242"/>
    </location>
    <ligand>
        <name>Zn(2+)</name>
        <dbReference type="ChEBI" id="CHEBI:29105"/>
    </ligand>
</feature>
<dbReference type="Proteomes" id="UP000694846">
    <property type="component" value="Unplaced"/>
</dbReference>
<keyword evidence="10" id="KW-0539">Nucleus</keyword>
<reference evidence="15" key="1">
    <citation type="submission" date="2025-08" db="UniProtKB">
        <authorList>
            <consortium name="RefSeq"/>
        </authorList>
    </citation>
    <scope>IDENTIFICATION</scope>
    <source>
        <tissue evidence="15">Whole body</tissue>
    </source>
</reference>